<dbReference type="EMBL" id="KL142367">
    <property type="protein sequence ID" value="KDR85218.1"/>
    <property type="molecule type" value="Genomic_DNA"/>
</dbReference>
<protein>
    <submittedName>
        <fullName evidence="2">Uncharacterized protein</fullName>
    </submittedName>
</protein>
<feature type="compositionally biased region" description="Low complexity" evidence="1">
    <location>
        <begin position="1"/>
        <end position="11"/>
    </location>
</feature>
<dbReference type="STRING" id="685588.A0A067U1I9"/>
<name>A0A067U1I9_GALM3</name>
<accession>A0A067U1I9</accession>
<reference evidence="3" key="1">
    <citation type="journal article" date="2014" name="Proc. Natl. Acad. Sci. U.S.A.">
        <title>Extensive sampling of basidiomycete genomes demonstrates inadequacy of the white-rot/brown-rot paradigm for wood decay fungi.</title>
        <authorList>
            <person name="Riley R."/>
            <person name="Salamov A.A."/>
            <person name="Brown D.W."/>
            <person name="Nagy L.G."/>
            <person name="Floudas D."/>
            <person name="Held B.W."/>
            <person name="Levasseur A."/>
            <person name="Lombard V."/>
            <person name="Morin E."/>
            <person name="Otillar R."/>
            <person name="Lindquist E.A."/>
            <person name="Sun H."/>
            <person name="LaButti K.M."/>
            <person name="Schmutz J."/>
            <person name="Jabbour D."/>
            <person name="Luo H."/>
            <person name="Baker S.E."/>
            <person name="Pisabarro A.G."/>
            <person name="Walton J.D."/>
            <person name="Blanchette R.A."/>
            <person name="Henrissat B."/>
            <person name="Martin F."/>
            <person name="Cullen D."/>
            <person name="Hibbett D.S."/>
            <person name="Grigoriev I.V."/>
        </authorList>
    </citation>
    <scope>NUCLEOTIDE SEQUENCE [LARGE SCALE GENOMIC DNA]</scope>
    <source>
        <strain evidence="3">CBS 339.88</strain>
    </source>
</reference>
<dbReference type="AlphaFoldDB" id="A0A067U1I9"/>
<gene>
    <name evidence="2" type="ORF">GALMADRAFT_20910</name>
</gene>
<organism evidence="2 3">
    <name type="scientific">Galerina marginata (strain CBS 339.88)</name>
    <dbReference type="NCBI Taxonomy" id="685588"/>
    <lineage>
        <taxon>Eukaryota</taxon>
        <taxon>Fungi</taxon>
        <taxon>Dikarya</taxon>
        <taxon>Basidiomycota</taxon>
        <taxon>Agaricomycotina</taxon>
        <taxon>Agaricomycetes</taxon>
        <taxon>Agaricomycetidae</taxon>
        <taxon>Agaricales</taxon>
        <taxon>Agaricineae</taxon>
        <taxon>Strophariaceae</taxon>
        <taxon>Galerina</taxon>
    </lineage>
</organism>
<feature type="region of interest" description="Disordered" evidence="1">
    <location>
        <begin position="1"/>
        <end position="29"/>
    </location>
</feature>
<proteinExistence type="predicted"/>
<dbReference type="OrthoDB" id="2336871at2759"/>
<dbReference type="PANTHER" id="PTHR34587:SF2">
    <property type="entry name" value="G-PROTEIN COUPLED RECEPTORS FAMILY 1 PROFILE DOMAIN-CONTAINING PROTEIN"/>
    <property type="match status" value="1"/>
</dbReference>
<evidence type="ECO:0000256" key="1">
    <source>
        <dbReference type="SAM" id="MobiDB-lite"/>
    </source>
</evidence>
<evidence type="ECO:0000313" key="3">
    <source>
        <dbReference type="Proteomes" id="UP000027222"/>
    </source>
</evidence>
<dbReference type="HOGENOM" id="CLU_029378_3_0_1"/>
<keyword evidence="3" id="KW-1185">Reference proteome</keyword>
<dbReference type="Proteomes" id="UP000027222">
    <property type="component" value="Unassembled WGS sequence"/>
</dbReference>
<evidence type="ECO:0000313" key="2">
    <source>
        <dbReference type="EMBL" id="KDR85218.1"/>
    </source>
</evidence>
<feature type="non-terminal residue" evidence="2">
    <location>
        <position position="1"/>
    </location>
</feature>
<feature type="non-terminal residue" evidence="2">
    <location>
        <position position="253"/>
    </location>
</feature>
<dbReference type="InterPro" id="IPR053216">
    <property type="entry name" value="Appressorial_penetr-assoc"/>
</dbReference>
<sequence>NKNNKNSAGAAKNGGGKNANNGDPQKSLTLDPKVVATGFANNGQDVPTAGQVASLTSTNNFINFCLTVPNLPITNGQQIQSGSCNPSPIGAIPSVDKMPSSKFTNPKNGDTIQPNQAFTISMAIQNIDTGHFVNAQQNYFAAPQQLNSGGTIIGHSHVVVEQLQALDQTTPTNPKNFAFFKGLNAAAQGGVLTADVVAGLPAGAYRLCSINAAANHQPAIVPVAQHGSLDDCVYFTASANGKANNNGGKAGGG</sequence>
<dbReference type="PANTHER" id="PTHR34587">
    <property type="entry name" value="VWFA DOMAIN-CONTAINING PROTEIN"/>
    <property type="match status" value="1"/>
</dbReference>